<proteinExistence type="predicted"/>
<dbReference type="Proteomes" id="UP001325680">
    <property type="component" value="Chromosome"/>
</dbReference>
<dbReference type="InterPro" id="IPR010559">
    <property type="entry name" value="Sig_transdc_His_kin_internal"/>
</dbReference>
<organism evidence="3 4">
    <name type="scientific">Niabella yanshanensis</name>
    <dbReference type="NCBI Taxonomy" id="577386"/>
    <lineage>
        <taxon>Bacteria</taxon>
        <taxon>Pseudomonadati</taxon>
        <taxon>Bacteroidota</taxon>
        <taxon>Chitinophagia</taxon>
        <taxon>Chitinophagales</taxon>
        <taxon>Chitinophagaceae</taxon>
        <taxon>Niabella</taxon>
    </lineage>
</organism>
<evidence type="ECO:0000313" key="4">
    <source>
        <dbReference type="Proteomes" id="UP001325680"/>
    </source>
</evidence>
<feature type="transmembrane region" description="Helical" evidence="1">
    <location>
        <begin position="258"/>
        <end position="281"/>
    </location>
</feature>
<evidence type="ECO:0000259" key="2">
    <source>
        <dbReference type="Pfam" id="PF06580"/>
    </source>
</evidence>
<evidence type="ECO:0000313" key="3">
    <source>
        <dbReference type="EMBL" id="WQD36568.1"/>
    </source>
</evidence>
<keyword evidence="1" id="KW-0812">Transmembrane</keyword>
<feature type="transmembrane region" description="Helical" evidence="1">
    <location>
        <begin position="169"/>
        <end position="188"/>
    </location>
</feature>
<keyword evidence="3" id="KW-0808">Transferase</keyword>
<keyword evidence="3" id="KW-0418">Kinase</keyword>
<keyword evidence="1" id="KW-1133">Transmembrane helix</keyword>
<sequence length="491" mass="56700">MKAKEIYNKVEFWLVSILAAIFVFTLLVMSKDANDGSHSYWRFHEYNIRFNFYKHLFVPYLAQIIIYYSAFVFLTRYASEIKDEWTKTGSVFGSFLIAATLISITNTYIDGWKFAQFDTKDEVYNDVFTDGFTTVAIIYILFIAYYSLKEVLFTVLKGRKLNAQGKKGFLFTFLALACWLSIFAILMANSAHEVAAFWMVGVPYAALLIFLHSRFLIPLAGERKYKSRSYWLRIIPIIFLLNLLAAGIAYGIAGHGEYGAYLAVFLVLGFFFVIPLSWYIARNQVEKEVLQTALGSSQANLSFLRSQINPHFLFNALNTLYGTALQENADRTGEGIQKLGDMMRFMLHENMQEKISLAREIDYLNNYIDLQKLRTVTSPNIMIQTNIEEQLNRLDISPMLLIPFVENAFKHGISLQQPSFINISLHTKDHMLYFDVNNSVHVKNEYDPERMKSGIGLQNVKQRLALLYPKRHELIIRESAKEFFIHLTINL</sequence>
<gene>
    <name evidence="3" type="ORF">U0035_12910</name>
</gene>
<feature type="transmembrane region" description="Helical" evidence="1">
    <location>
        <begin position="90"/>
        <end position="109"/>
    </location>
</feature>
<evidence type="ECO:0000256" key="1">
    <source>
        <dbReference type="SAM" id="Phobius"/>
    </source>
</evidence>
<dbReference type="RefSeq" id="WP_114790192.1">
    <property type="nucleotide sequence ID" value="NZ_CP139960.1"/>
</dbReference>
<feature type="domain" description="Signal transduction histidine kinase internal region" evidence="2">
    <location>
        <begin position="299"/>
        <end position="375"/>
    </location>
</feature>
<dbReference type="PANTHER" id="PTHR34220:SF7">
    <property type="entry name" value="SENSOR HISTIDINE KINASE YPDA"/>
    <property type="match status" value="1"/>
</dbReference>
<name>A0ABZ0W1N9_9BACT</name>
<dbReference type="InterPro" id="IPR050640">
    <property type="entry name" value="Bact_2-comp_sensor_kinase"/>
</dbReference>
<dbReference type="Gene3D" id="3.30.565.10">
    <property type="entry name" value="Histidine kinase-like ATPase, C-terminal domain"/>
    <property type="match status" value="1"/>
</dbReference>
<dbReference type="EMBL" id="CP139960">
    <property type="protein sequence ID" value="WQD36568.1"/>
    <property type="molecule type" value="Genomic_DNA"/>
</dbReference>
<feature type="transmembrane region" description="Helical" evidence="1">
    <location>
        <begin position="129"/>
        <end position="148"/>
    </location>
</feature>
<accession>A0ABZ0W1N9</accession>
<reference evidence="3 4" key="1">
    <citation type="submission" date="2023-12" db="EMBL/GenBank/DDBJ databases">
        <title>Genome sequencing and assembly of bacterial species from a model synthetic community.</title>
        <authorList>
            <person name="Hogle S.L."/>
        </authorList>
    </citation>
    <scope>NUCLEOTIDE SEQUENCE [LARGE SCALE GENOMIC DNA]</scope>
    <source>
        <strain evidence="3 4">HAMBI_3031</strain>
    </source>
</reference>
<dbReference type="SUPFAM" id="SSF55874">
    <property type="entry name" value="ATPase domain of HSP90 chaperone/DNA topoisomerase II/histidine kinase"/>
    <property type="match status" value="1"/>
</dbReference>
<protein>
    <submittedName>
        <fullName evidence="3">Histidine kinase</fullName>
    </submittedName>
</protein>
<feature type="transmembrane region" description="Helical" evidence="1">
    <location>
        <begin position="12"/>
        <end position="30"/>
    </location>
</feature>
<dbReference type="InterPro" id="IPR036890">
    <property type="entry name" value="HATPase_C_sf"/>
</dbReference>
<dbReference type="PANTHER" id="PTHR34220">
    <property type="entry name" value="SENSOR HISTIDINE KINASE YPDA"/>
    <property type="match status" value="1"/>
</dbReference>
<feature type="transmembrane region" description="Helical" evidence="1">
    <location>
        <begin position="194"/>
        <end position="211"/>
    </location>
</feature>
<keyword evidence="1" id="KW-0472">Membrane</keyword>
<keyword evidence="4" id="KW-1185">Reference proteome</keyword>
<dbReference type="GO" id="GO:0016301">
    <property type="term" value="F:kinase activity"/>
    <property type="evidence" value="ECO:0007669"/>
    <property type="project" value="UniProtKB-KW"/>
</dbReference>
<feature type="transmembrane region" description="Helical" evidence="1">
    <location>
        <begin position="57"/>
        <end position="78"/>
    </location>
</feature>
<dbReference type="Pfam" id="PF06580">
    <property type="entry name" value="His_kinase"/>
    <property type="match status" value="1"/>
</dbReference>
<feature type="transmembrane region" description="Helical" evidence="1">
    <location>
        <begin position="231"/>
        <end position="252"/>
    </location>
</feature>